<proteinExistence type="predicted"/>
<dbReference type="AlphaFoldDB" id="A0A0F9ERL4"/>
<dbReference type="EMBL" id="LAZR01033623">
    <property type="protein sequence ID" value="KKL47550.1"/>
    <property type="molecule type" value="Genomic_DNA"/>
</dbReference>
<dbReference type="Gene3D" id="3.30.420.240">
    <property type="match status" value="1"/>
</dbReference>
<organism evidence="3">
    <name type="scientific">marine sediment metagenome</name>
    <dbReference type="NCBI Taxonomy" id="412755"/>
    <lineage>
        <taxon>unclassified sequences</taxon>
        <taxon>metagenomes</taxon>
        <taxon>ecological metagenomes</taxon>
    </lineage>
</organism>
<gene>
    <name evidence="3" type="ORF">LCGC14_2334420</name>
</gene>
<sequence>MPSDDFQQEYGAMFATTASKVFDPYPALSREKIPEKVTGATTMGLDLAKQQDFTAVVVMDPSRRVIHVDRWTKVNWRVQRPRIMERAKRWNAAIVIDLANVGSVISEDLQAAGATVQEVNLNSADIKRAMIEGLQMSFEKGRIKIPDPDAPWTPAIFKKLVNELDLFEAKLTRTQKIGYGCPRGLHDDLVIAMALANYGISSGAAGGVMPDDVTISRSEFGMLPVEDEDEDDLNDVQAAGQIPKRPRLKTPRIIRNQYRRRRRSALGLDDDGGPLFDR</sequence>
<comment type="caution">
    <text evidence="3">The sequence shown here is derived from an EMBL/GenBank/DDBJ whole genome shotgun (WGS) entry which is preliminary data.</text>
</comment>
<accession>A0A0F9ERL4</accession>
<keyword evidence="1" id="KW-1188">Viral release from host cell</keyword>
<dbReference type="Pfam" id="PF17289">
    <property type="entry name" value="Terminase_6C"/>
    <property type="match status" value="1"/>
</dbReference>
<evidence type="ECO:0000313" key="3">
    <source>
        <dbReference type="EMBL" id="KKL47550.1"/>
    </source>
</evidence>
<reference evidence="3" key="1">
    <citation type="journal article" date="2015" name="Nature">
        <title>Complex archaea that bridge the gap between prokaryotes and eukaryotes.</title>
        <authorList>
            <person name="Spang A."/>
            <person name="Saw J.H."/>
            <person name="Jorgensen S.L."/>
            <person name="Zaremba-Niedzwiedzka K."/>
            <person name="Martijn J."/>
            <person name="Lind A.E."/>
            <person name="van Eijk R."/>
            <person name="Schleper C."/>
            <person name="Guy L."/>
            <person name="Ettema T.J."/>
        </authorList>
    </citation>
    <scope>NUCLEOTIDE SEQUENCE</scope>
</reference>
<dbReference type="InterPro" id="IPR035421">
    <property type="entry name" value="Terminase_6C"/>
</dbReference>
<protein>
    <recommendedName>
        <fullName evidence="2">Terminase large subunit gp17-like C-terminal domain-containing protein</fullName>
    </recommendedName>
</protein>
<evidence type="ECO:0000256" key="1">
    <source>
        <dbReference type="ARBA" id="ARBA00022612"/>
    </source>
</evidence>
<name>A0A0F9ERL4_9ZZZZ</name>
<evidence type="ECO:0000259" key="2">
    <source>
        <dbReference type="Pfam" id="PF17289"/>
    </source>
</evidence>
<feature type="domain" description="Terminase large subunit gp17-like C-terminal" evidence="2">
    <location>
        <begin position="43"/>
        <end position="193"/>
    </location>
</feature>